<dbReference type="OrthoDB" id="3355016at2759"/>
<dbReference type="EMBL" id="KV424017">
    <property type="protein sequence ID" value="KZT54308.1"/>
    <property type="molecule type" value="Genomic_DNA"/>
</dbReference>
<keyword evidence="2" id="KW-1185">Reference proteome</keyword>
<evidence type="ECO:0008006" key="3">
    <source>
        <dbReference type="Google" id="ProtNLM"/>
    </source>
</evidence>
<dbReference type="Proteomes" id="UP000076842">
    <property type="component" value="Unassembled WGS sequence"/>
</dbReference>
<organism evidence="1 2">
    <name type="scientific">Calocera cornea HHB12733</name>
    <dbReference type="NCBI Taxonomy" id="1353952"/>
    <lineage>
        <taxon>Eukaryota</taxon>
        <taxon>Fungi</taxon>
        <taxon>Dikarya</taxon>
        <taxon>Basidiomycota</taxon>
        <taxon>Agaricomycotina</taxon>
        <taxon>Dacrymycetes</taxon>
        <taxon>Dacrymycetales</taxon>
        <taxon>Dacrymycetaceae</taxon>
        <taxon>Calocera</taxon>
    </lineage>
</organism>
<evidence type="ECO:0000313" key="1">
    <source>
        <dbReference type="EMBL" id="KZT54308.1"/>
    </source>
</evidence>
<reference evidence="1 2" key="1">
    <citation type="journal article" date="2016" name="Mol. Biol. Evol.">
        <title>Comparative Genomics of Early-Diverging Mushroom-Forming Fungi Provides Insights into the Origins of Lignocellulose Decay Capabilities.</title>
        <authorList>
            <person name="Nagy L.G."/>
            <person name="Riley R."/>
            <person name="Tritt A."/>
            <person name="Adam C."/>
            <person name="Daum C."/>
            <person name="Floudas D."/>
            <person name="Sun H."/>
            <person name="Yadav J.S."/>
            <person name="Pangilinan J."/>
            <person name="Larsson K.H."/>
            <person name="Matsuura K."/>
            <person name="Barry K."/>
            <person name="Labutti K."/>
            <person name="Kuo R."/>
            <person name="Ohm R.A."/>
            <person name="Bhattacharya S.S."/>
            <person name="Shirouzu T."/>
            <person name="Yoshinaga Y."/>
            <person name="Martin F.M."/>
            <person name="Grigoriev I.V."/>
            <person name="Hibbett D.S."/>
        </authorList>
    </citation>
    <scope>NUCLEOTIDE SEQUENCE [LARGE SCALE GENOMIC DNA]</scope>
    <source>
        <strain evidence="1 2">HHB12733</strain>
    </source>
</reference>
<proteinExistence type="predicted"/>
<gene>
    <name evidence="1" type="ORF">CALCODRAFT_519493</name>
</gene>
<protein>
    <recommendedName>
        <fullName evidence="3">F-box domain-containing protein</fullName>
    </recommendedName>
</protein>
<sequence>MTTVSLNEDLFCSVLDEVIGQLNQYRTKELIDFTFRLRLVNMYANQRLEPLTCRFLNIPSHDDLLRILEASVPNSSKHEWINISGDPRHSVVIFDGFLKHYKRSSALKRLVLDLRQLGPRALETPTRFATCPASVKELGILSSFSQTHARVSLFLNSFLWNGSDLKLAFCGIPSYSGLVVPGGHGILALYLDETTEMYDIRLLLKFSAQFREMCLVRLVFSDGILASELRPFKRELLSIAHDKLVFEELSAVSQHPYDRSLDWFSDRVLDGTIWTVPGAPLEPRIVSGIAN</sequence>
<dbReference type="InParanoid" id="A0A165E8B2"/>
<evidence type="ECO:0000313" key="2">
    <source>
        <dbReference type="Proteomes" id="UP000076842"/>
    </source>
</evidence>
<accession>A0A165E8B2</accession>
<name>A0A165E8B2_9BASI</name>
<dbReference type="AlphaFoldDB" id="A0A165E8B2"/>